<dbReference type="PANTHER" id="PTHR43808">
    <property type="entry name" value="ACETYLORNITHINE DEACETYLASE"/>
    <property type="match status" value="1"/>
</dbReference>
<dbReference type="InterPro" id="IPR001261">
    <property type="entry name" value="ArgE/DapE_CS"/>
</dbReference>
<dbReference type="InterPro" id="IPR050072">
    <property type="entry name" value="Peptidase_M20A"/>
</dbReference>
<keyword evidence="8" id="KW-0121">Carboxypeptidase</keyword>
<evidence type="ECO:0000256" key="6">
    <source>
        <dbReference type="SAM" id="SignalP"/>
    </source>
</evidence>
<protein>
    <submittedName>
        <fullName evidence="8">Carboxypeptidase G2</fullName>
    </submittedName>
</protein>
<dbReference type="PROSITE" id="PS00758">
    <property type="entry name" value="ARGE_DAPE_CPG2_1"/>
    <property type="match status" value="1"/>
</dbReference>
<evidence type="ECO:0000256" key="4">
    <source>
        <dbReference type="ARBA" id="ARBA00022833"/>
    </source>
</evidence>
<evidence type="ECO:0000313" key="8">
    <source>
        <dbReference type="EMBL" id="KTC91821.1"/>
    </source>
</evidence>
<comment type="caution">
    <text evidence="8">The sequence shown here is derived from an EMBL/GenBank/DDBJ whole genome shotgun (WGS) entry which is preliminary data.</text>
</comment>
<accession>A0A0W0T8S4</accession>
<dbReference type="Gene3D" id="3.30.70.360">
    <property type="match status" value="1"/>
</dbReference>
<dbReference type="Pfam" id="PF07687">
    <property type="entry name" value="M20_dimer"/>
    <property type="match status" value="1"/>
</dbReference>
<proteinExistence type="predicted"/>
<dbReference type="InterPro" id="IPR036264">
    <property type="entry name" value="Bact_exopeptidase_dim_dom"/>
</dbReference>
<keyword evidence="2" id="KW-0479">Metal-binding</keyword>
<dbReference type="SUPFAM" id="SSF55031">
    <property type="entry name" value="Bacterial exopeptidase dimerisation domain"/>
    <property type="match status" value="1"/>
</dbReference>
<dbReference type="Proteomes" id="UP000054736">
    <property type="component" value="Unassembled WGS sequence"/>
</dbReference>
<evidence type="ECO:0000256" key="1">
    <source>
        <dbReference type="ARBA" id="ARBA00001947"/>
    </source>
</evidence>
<evidence type="ECO:0000256" key="5">
    <source>
        <dbReference type="ARBA" id="ARBA00023285"/>
    </source>
</evidence>
<dbReference type="CDD" id="cd03885">
    <property type="entry name" value="M20_CPDG2"/>
    <property type="match status" value="1"/>
</dbReference>
<dbReference type="InterPro" id="IPR002933">
    <property type="entry name" value="Peptidase_M20"/>
</dbReference>
<sequence>MILNTNFNFKLNRVFVISLFLFTQLATADNPPIENQIAHYLNYKQQEQLSLLEKLVNINSGTTNLAGVHQVGELLRPQFEELGFKVHWVEPPANMHRAGTLIAEHPGNKGKRLLLIGHLDTVFPLISSFQHFKQNGNFATGPGVIDDKGGDLVILFALKALHAVNALTDAQITVVLTGDEEDSGKPTSISRKSLIEVAKRSEIALDFEWATTIDTATIARRGIANWIITTEGNEAHSSEIFQKKAGFGAIYELARILDTVRIELANQQYLSFNPALVLGGTTLNYDKNSSQGSAFGKGNVIAKSTLAKGDFRFLSSEQKINAEKKISTIVDSHLPGSTASITFEDGIPAMPPTEANSELLKKYSKASYQLGYGNIGSLDPGSRGAGDISHIASLVSASLAGLGPVGAGAHSEKETLDLQSLVIQTQRAALLIYWLTHGE</sequence>
<dbReference type="SUPFAM" id="SSF53187">
    <property type="entry name" value="Zn-dependent exopeptidases"/>
    <property type="match status" value="1"/>
</dbReference>
<dbReference type="Gene3D" id="3.40.630.10">
    <property type="entry name" value="Zn peptidases"/>
    <property type="match status" value="1"/>
</dbReference>
<keyword evidence="6" id="KW-0732">Signal</keyword>
<dbReference type="AlphaFoldDB" id="A0A0W0T8S4"/>
<dbReference type="PATRIC" id="fig|1212489.4.peg.681"/>
<dbReference type="STRING" id="1212489.Ldro_0655"/>
<keyword evidence="5" id="KW-0170">Cobalt</keyword>
<dbReference type="Pfam" id="PF01546">
    <property type="entry name" value="Peptidase_M20"/>
    <property type="match status" value="1"/>
</dbReference>
<keyword evidence="9" id="KW-1185">Reference proteome</keyword>
<reference evidence="8 9" key="1">
    <citation type="submission" date="2015-11" db="EMBL/GenBank/DDBJ databases">
        <title>Genomic analysis of 38 Legionella species identifies large and diverse effector repertoires.</title>
        <authorList>
            <person name="Burstein D."/>
            <person name="Amaro F."/>
            <person name="Zusman T."/>
            <person name="Lifshitz Z."/>
            <person name="Cohen O."/>
            <person name="Gilbert J.A."/>
            <person name="Pupko T."/>
            <person name="Shuman H.A."/>
            <person name="Segal G."/>
        </authorList>
    </citation>
    <scope>NUCLEOTIDE SEQUENCE [LARGE SCALE GENOMIC DNA]</scope>
    <source>
        <strain evidence="8 9">ATCC 700990</strain>
    </source>
</reference>
<comment type="cofactor">
    <cofactor evidence="1">
        <name>Zn(2+)</name>
        <dbReference type="ChEBI" id="CHEBI:29105"/>
    </cofactor>
</comment>
<gene>
    <name evidence="8" type="primary">cpg2_2</name>
    <name evidence="8" type="ORF">Ldro_0655</name>
</gene>
<dbReference type="InterPro" id="IPR011650">
    <property type="entry name" value="Peptidase_M20_dimer"/>
</dbReference>
<dbReference type="EMBL" id="LNXY01000006">
    <property type="protein sequence ID" value="KTC91821.1"/>
    <property type="molecule type" value="Genomic_DNA"/>
</dbReference>
<dbReference type="GO" id="GO:0004180">
    <property type="term" value="F:carboxypeptidase activity"/>
    <property type="evidence" value="ECO:0007669"/>
    <property type="project" value="UniProtKB-KW"/>
</dbReference>
<keyword evidence="4" id="KW-0862">Zinc</keyword>
<dbReference type="PANTHER" id="PTHR43808:SF32">
    <property type="entry name" value="ARGE_DAPE-RELATED DEACYLASE"/>
    <property type="match status" value="1"/>
</dbReference>
<dbReference type="RefSeq" id="WP_058495008.1">
    <property type="nucleotide sequence ID" value="NZ_CAAAIU010000009.1"/>
</dbReference>
<feature type="domain" description="Peptidase M20 dimerisation" evidence="7">
    <location>
        <begin position="218"/>
        <end position="336"/>
    </location>
</feature>
<evidence type="ECO:0000259" key="7">
    <source>
        <dbReference type="Pfam" id="PF07687"/>
    </source>
</evidence>
<evidence type="ECO:0000313" key="9">
    <source>
        <dbReference type="Proteomes" id="UP000054736"/>
    </source>
</evidence>
<organism evidence="8 9">
    <name type="scientific">Legionella drozanskii LLAP-1</name>
    <dbReference type="NCBI Taxonomy" id="1212489"/>
    <lineage>
        <taxon>Bacteria</taxon>
        <taxon>Pseudomonadati</taxon>
        <taxon>Pseudomonadota</taxon>
        <taxon>Gammaproteobacteria</taxon>
        <taxon>Legionellales</taxon>
        <taxon>Legionellaceae</taxon>
        <taxon>Legionella</taxon>
    </lineage>
</organism>
<feature type="chain" id="PRO_5006912769" evidence="6">
    <location>
        <begin position="29"/>
        <end position="439"/>
    </location>
</feature>
<dbReference type="GO" id="GO:0046872">
    <property type="term" value="F:metal ion binding"/>
    <property type="evidence" value="ECO:0007669"/>
    <property type="project" value="UniProtKB-KW"/>
</dbReference>
<dbReference type="OrthoDB" id="9776600at2"/>
<feature type="signal peptide" evidence="6">
    <location>
        <begin position="1"/>
        <end position="28"/>
    </location>
</feature>
<name>A0A0W0T8S4_9GAMM</name>
<keyword evidence="8" id="KW-0645">Protease</keyword>
<evidence type="ECO:0000256" key="3">
    <source>
        <dbReference type="ARBA" id="ARBA00022801"/>
    </source>
</evidence>
<evidence type="ECO:0000256" key="2">
    <source>
        <dbReference type="ARBA" id="ARBA00022723"/>
    </source>
</evidence>
<keyword evidence="3" id="KW-0378">Hydrolase</keyword>